<evidence type="ECO:0000256" key="4">
    <source>
        <dbReference type="ARBA" id="ARBA00022989"/>
    </source>
</evidence>
<dbReference type="PANTHER" id="PTHR33529">
    <property type="entry name" value="SLR0882 PROTEIN-RELATED"/>
    <property type="match status" value="1"/>
</dbReference>
<dbReference type="EMBL" id="FAXN01000087">
    <property type="protein sequence ID" value="CUV66416.1"/>
    <property type="molecule type" value="Genomic_DNA"/>
</dbReference>
<dbReference type="Pfam" id="PF03739">
    <property type="entry name" value="LptF_LptG"/>
    <property type="match status" value="1"/>
</dbReference>
<dbReference type="GO" id="GO:0043190">
    <property type="term" value="C:ATP-binding cassette (ABC) transporter complex"/>
    <property type="evidence" value="ECO:0007669"/>
    <property type="project" value="TreeGrafter"/>
</dbReference>
<protein>
    <recommendedName>
        <fullName evidence="8">LptF/LptG family permease</fullName>
    </recommendedName>
</protein>
<keyword evidence="4 6" id="KW-1133">Transmembrane helix</keyword>
<keyword evidence="2" id="KW-1003">Cell membrane</keyword>
<gene>
    <name evidence="7" type="ORF">BN3087_820005</name>
</gene>
<comment type="subcellular location">
    <subcellularLocation>
        <location evidence="1">Cell membrane</location>
        <topology evidence="1">Multi-pass membrane protein</topology>
    </subcellularLocation>
</comment>
<proteinExistence type="predicted"/>
<evidence type="ECO:0008006" key="8">
    <source>
        <dbReference type="Google" id="ProtNLM"/>
    </source>
</evidence>
<feature type="transmembrane region" description="Helical" evidence="6">
    <location>
        <begin position="53"/>
        <end position="78"/>
    </location>
</feature>
<sequence length="340" mass="39512">MVKIKDYLSSNFSKTFFMIFLPFFAIISLVYFIRISMLTNQIQLDFLDVLRLYGYFLPSIIFYTLPVSFVATISLTLIRLSNDNELGALYSFGVSSSSIIKKYFSLSILFSILLLAISFFAMPVTKQMYNSFKITKISEAKLNIDPNSLGQKFDDYYLFINTQDKTQYHDIVIYNPSAKKGEQIFLAKNGKIVNDPKSQGYFMLEDGFGYTYDKEKLRQAKFKQLIAYDTSNKNDMSFQNIKEYWSNSLKDTKEKNRIFFFIFISLMPIITLYAVASFSIIHSRYQSNNSYIVIFAISLITYMYASFLEKYGNIFLLMLGILVITIGGKMLFKHRVEKVF</sequence>
<organism evidence="7">
    <name type="scientific">Sulfurovum sp. enrichment culture clone C5</name>
    <dbReference type="NCBI Taxonomy" id="497650"/>
    <lineage>
        <taxon>Bacteria</taxon>
        <taxon>Pseudomonadati</taxon>
        <taxon>Campylobacterota</taxon>
        <taxon>Epsilonproteobacteria</taxon>
        <taxon>Campylobacterales</taxon>
        <taxon>Sulfurovaceae</taxon>
        <taxon>Sulfurovum</taxon>
        <taxon>environmental samples</taxon>
    </lineage>
</organism>
<feature type="transmembrane region" description="Helical" evidence="6">
    <location>
        <begin position="314"/>
        <end position="332"/>
    </location>
</feature>
<feature type="transmembrane region" description="Helical" evidence="6">
    <location>
        <begin position="103"/>
        <end position="122"/>
    </location>
</feature>
<name>A0A0S4XQ51_9BACT</name>
<evidence type="ECO:0000256" key="1">
    <source>
        <dbReference type="ARBA" id="ARBA00004651"/>
    </source>
</evidence>
<evidence type="ECO:0000256" key="3">
    <source>
        <dbReference type="ARBA" id="ARBA00022692"/>
    </source>
</evidence>
<reference evidence="7" key="1">
    <citation type="submission" date="2015-11" db="EMBL/GenBank/DDBJ databases">
        <authorList>
            <person name="Zhang Y."/>
            <person name="Guo Z."/>
        </authorList>
    </citation>
    <scope>NUCLEOTIDE SEQUENCE</scope>
    <source>
        <strain evidence="7">BN30871</strain>
    </source>
</reference>
<accession>A0A0S4XQ51</accession>
<dbReference type="AlphaFoldDB" id="A0A0S4XQ51"/>
<dbReference type="InterPro" id="IPR005495">
    <property type="entry name" value="LptG/LptF_permease"/>
</dbReference>
<evidence type="ECO:0000256" key="6">
    <source>
        <dbReference type="SAM" id="Phobius"/>
    </source>
</evidence>
<feature type="transmembrane region" description="Helical" evidence="6">
    <location>
        <begin position="258"/>
        <end position="278"/>
    </location>
</feature>
<evidence type="ECO:0000313" key="7">
    <source>
        <dbReference type="EMBL" id="CUV66416.1"/>
    </source>
</evidence>
<dbReference type="GO" id="GO:0015920">
    <property type="term" value="P:lipopolysaccharide transport"/>
    <property type="evidence" value="ECO:0007669"/>
    <property type="project" value="TreeGrafter"/>
</dbReference>
<keyword evidence="5 6" id="KW-0472">Membrane</keyword>
<evidence type="ECO:0000256" key="2">
    <source>
        <dbReference type="ARBA" id="ARBA00022475"/>
    </source>
</evidence>
<feature type="transmembrane region" description="Helical" evidence="6">
    <location>
        <begin position="290"/>
        <end position="308"/>
    </location>
</feature>
<evidence type="ECO:0000256" key="5">
    <source>
        <dbReference type="ARBA" id="ARBA00023136"/>
    </source>
</evidence>
<dbReference type="PANTHER" id="PTHR33529:SF7">
    <property type="entry name" value="LIPOPOLYSACCHARIDE EXPORT SYSTEM PERMEASE PROTEIN LPTF"/>
    <property type="match status" value="1"/>
</dbReference>
<feature type="transmembrane region" description="Helical" evidence="6">
    <location>
        <begin position="12"/>
        <end position="33"/>
    </location>
</feature>
<keyword evidence="3 6" id="KW-0812">Transmembrane</keyword>